<feature type="region of interest" description="Disordered" evidence="8">
    <location>
        <begin position="1"/>
        <end position="25"/>
    </location>
</feature>
<name>A0AAF0DN17_9EURO</name>
<dbReference type="InterPro" id="IPR001810">
    <property type="entry name" value="F-box_dom"/>
</dbReference>
<dbReference type="PROSITE" id="PS50181">
    <property type="entry name" value="FBOX"/>
    <property type="match status" value="1"/>
</dbReference>
<evidence type="ECO:0000256" key="3">
    <source>
        <dbReference type="ARBA" id="ARBA00011725"/>
    </source>
</evidence>
<dbReference type="SUPFAM" id="SSF50978">
    <property type="entry name" value="WD40 repeat-like"/>
    <property type="match status" value="1"/>
</dbReference>
<dbReference type="GO" id="GO:0031146">
    <property type="term" value="P:SCF-dependent proteasomal ubiquitin-dependent protein catabolic process"/>
    <property type="evidence" value="ECO:0007669"/>
    <property type="project" value="TreeGrafter"/>
</dbReference>
<accession>A0AAF0DN17</accession>
<gene>
    <name evidence="10" type="ORF">PRK78_007336</name>
</gene>
<dbReference type="Pfam" id="PF12937">
    <property type="entry name" value="F-box-like"/>
    <property type="match status" value="1"/>
</dbReference>
<feature type="repeat" description="WD" evidence="7">
    <location>
        <begin position="422"/>
        <end position="456"/>
    </location>
</feature>
<keyword evidence="11" id="KW-1185">Reference proteome</keyword>
<dbReference type="InterPro" id="IPR015943">
    <property type="entry name" value="WD40/YVTN_repeat-like_dom_sf"/>
</dbReference>
<dbReference type="GO" id="GO:0005737">
    <property type="term" value="C:cytoplasm"/>
    <property type="evidence" value="ECO:0007669"/>
    <property type="project" value="TreeGrafter"/>
</dbReference>
<dbReference type="PANTHER" id="PTHR12874">
    <property type="entry name" value="F-BOX ONLY PROTEIN 48-RELATED"/>
    <property type="match status" value="1"/>
</dbReference>
<dbReference type="Proteomes" id="UP001219355">
    <property type="component" value="Chromosome 5"/>
</dbReference>
<dbReference type="Gene3D" id="2.130.10.10">
    <property type="entry name" value="YVTN repeat-like/Quinoprotein amine dehydrogenase"/>
    <property type="match status" value="2"/>
</dbReference>
<dbReference type="GO" id="GO:0019005">
    <property type="term" value="C:SCF ubiquitin ligase complex"/>
    <property type="evidence" value="ECO:0007669"/>
    <property type="project" value="TreeGrafter"/>
</dbReference>
<keyword evidence="7" id="KW-0853">WD repeat</keyword>
<feature type="domain" description="F-box" evidence="9">
    <location>
        <begin position="25"/>
        <end position="71"/>
    </location>
</feature>
<comment type="similarity">
    <text evidence="2">Belongs to the WD repeat MET30/SCONB/SCON-2 family.</text>
</comment>
<protein>
    <recommendedName>
        <fullName evidence="4">Probable E3 ubiquitin ligase complex SCF subunit sconB</fullName>
    </recommendedName>
    <alternativeName>
        <fullName evidence="6">Sulfur controller B</fullName>
    </alternativeName>
    <alternativeName>
        <fullName evidence="5">Sulfur metabolite repression control protein B</fullName>
    </alternativeName>
</protein>
<reference evidence="10" key="1">
    <citation type="submission" date="2023-03" db="EMBL/GenBank/DDBJ databases">
        <title>Emydomyces testavorans Genome Sequence.</title>
        <authorList>
            <person name="Hoyer L."/>
        </authorList>
    </citation>
    <scope>NUCLEOTIDE SEQUENCE</scope>
    <source>
        <strain evidence="10">16-2883</strain>
    </source>
</reference>
<dbReference type="SUPFAM" id="SSF81383">
    <property type="entry name" value="F-box domain"/>
    <property type="match status" value="1"/>
</dbReference>
<comment type="subunit">
    <text evidence="3">Component of the SCF(sconB) E3 ubiquitin ligase complex.</text>
</comment>
<evidence type="ECO:0000256" key="2">
    <source>
        <dbReference type="ARBA" id="ARBA00007968"/>
    </source>
</evidence>
<dbReference type="PANTHER" id="PTHR12874:SF9">
    <property type="entry name" value="F-BOX ONLY PROTEIN 48"/>
    <property type="match status" value="1"/>
</dbReference>
<proteinExistence type="inferred from homology"/>
<organism evidence="10 11">
    <name type="scientific">Emydomyces testavorans</name>
    <dbReference type="NCBI Taxonomy" id="2070801"/>
    <lineage>
        <taxon>Eukaryota</taxon>
        <taxon>Fungi</taxon>
        <taxon>Dikarya</taxon>
        <taxon>Ascomycota</taxon>
        <taxon>Pezizomycotina</taxon>
        <taxon>Eurotiomycetes</taxon>
        <taxon>Eurotiomycetidae</taxon>
        <taxon>Onygenales</taxon>
        <taxon>Nannizziopsiaceae</taxon>
        <taxon>Emydomyces</taxon>
    </lineage>
</organism>
<comment type="function">
    <text evidence="1">Component of the SCF(sconB) E3 ubiquitin ligase complex involved in the regulation of sulfur metabolite repression, probably by mediating the inactivation or degradation of the metR transcription factor.</text>
</comment>
<dbReference type="InterPro" id="IPR001680">
    <property type="entry name" value="WD40_rpt"/>
</dbReference>
<evidence type="ECO:0000256" key="6">
    <source>
        <dbReference type="ARBA" id="ARBA00032113"/>
    </source>
</evidence>
<evidence type="ECO:0000313" key="10">
    <source>
        <dbReference type="EMBL" id="WEW61839.1"/>
    </source>
</evidence>
<dbReference type="InterPro" id="IPR036322">
    <property type="entry name" value="WD40_repeat_dom_sf"/>
</dbReference>
<dbReference type="PROSITE" id="PS50082">
    <property type="entry name" value="WD_REPEATS_2"/>
    <property type="match status" value="1"/>
</dbReference>
<dbReference type="EMBL" id="CP120631">
    <property type="protein sequence ID" value="WEW61839.1"/>
    <property type="molecule type" value="Genomic_DNA"/>
</dbReference>
<dbReference type="Pfam" id="PF25499">
    <property type="entry name" value="Beta-prop_pof12"/>
    <property type="match status" value="1"/>
</dbReference>
<dbReference type="Gene3D" id="1.20.1280.50">
    <property type="match status" value="1"/>
</dbReference>
<evidence type="ECO:0000256" key="7">
    <source>
        <dbReference type="PROSITE-ProRule" id="PRU00221"/>
    </source>
</evidence>
<evidence type="ECO:0000256" key="1">
    <source>
        <dbReference type="ARBA" id="ARBA00002730"/>
    </source>
</evidence>
<evidence type="ECO:0000256" key="5">
    <source>
        <dbReference type="ARBA" id="ARBA00030034"/>
    </source>
</evidence>
<evidence type="ECO:0000313" key="11">
    <source>
        <dbReference type="Proteomes" id="UP001219355"/>
    </source>
</evidence>
<evidence type="ECO:0000259" key="9">
    <source>
        <dbReference type="PROSITE" id="PS50181"/>
    </source>
</evidence>
<dbReference type="SMART" id="SM00256">
    <property type="entry name" value="FBOX"/>
    <property type="match status" value="1"/>
</dbReference>
<dbReference type="InterPro" id="IPR036047">
    <property type="entry name" value="F-box-like_dom_sf"/>
</dbReference>
<dbReference type="AlphaFoldDB" id="A0AAF0DN17"/>
<evidence type="ECO:0000256" key="4">
    <source>
        <dbReference type="ARBA" id="ARBA00015819"/>
    </source>
</evidence>
<evidence type="ECO:0000256" key="8">
    <source>
        <dbReference type="SAM" id="MobiDB-lite"/>
    </source>
</evidence>
<sequence>MPKRTQDDSISEEPPQKRTRRSVEPDRLSALSDELALHILSFLPIRSLITCQRVSHRFRILAGDSELWKRKYYSRWILPRARRVRQLTHVGAQSEPISYSARVVKWLDHGRPWREEQEINWMKEYRLQHNWSKGSCRVKELEVAQPPIPPVLVNLHNGLVYTADARNGLRAWSVRDTETVLASFSLSEISQSGIPTAMAVSSDEPTSKDNVVVGFENGSLAIYTLDRQTRSFMHRLTKFGSDDGEVTALSSCPGYVLVLFKSRMLCLYRLTSKPSLRLIDSLQASNLRTPLTLSVRTAVRTDVIASIAYSFPRIGCGWSIGLQELRWNEDGEKLGSHLATPLDCQTFGSQIGLKGAMKQSKNSASAFQQQHTSSPYAFYMKPPTSLSYSHPYLLAAHADNTLTMYLVVSAADRLTISPPHRLWGHTSSVSGVQVGGRGKAVSVSSRGDDIRIWELEDLVSSPLMTKMSRVRDRSIQLSPERTKTQHTLVDLESRANVLLKIETDFWPAQKDISNQLTKIRGLVGFDDEQVVILREEDLGTQLLDCYDFT</sequence>